<dbReference type="InterPro" id="IPR000719">
    <property type="entry name" value="Prot_kinase_dom"/>
</dbReference>
<dbReference type="PANTHER" id="PTHR44329:SF289">
    <property type="entry name" value="SERINE_THREONINE-PROTEIN KINASE VIK"/>
    <property type="match status" value="1"/>
</dbReference>
<sequence>MAHTFEFRNTFGSNDTVPKETAAYDFITVLAVAQKLQVEILPITWQSTRELAGRGKTSEISQSSINLQTSLAFKRVAKKDKRYEPEGQIFQSVINEITALCHPSIRNHPNIVELQGICWDIPVKEDIDDNEMVERVWPALVFEKSEFGDLGHFAIMPICRELGFKDRLELCMGIGIAVADMHCNGIIHGDIKPQNVLVFKDKTTSTFTAKVIDFGFSTWYTHEDHHLRLARTPPWDAPEHREYTEFKPAQARKTDVFSFGMLCLWMLFERKLSSRDEFWTQEPFQYELGGQLSRLEALKSANKLVLLADRLLGEKDDLDKERREQLKEFFRLSIVNNADLRASDLQHLLTLLNPDKVQCALNIEKPVEEIMSPSDCGFKTQ</sequence>
<evidence type="ECO:0000313" key="3">
    <source>
        <dbReference type="Proteomes" id="UP000235371"/>
    </source>
</evidence>
<evidence type="ECO:0000313" key="2">
    <source>
        <dbReference type="EMBL" id="PMD49800.1"/>
    </source>
</evidence>
<dbReference type="RefSeq" id="XP_024726704.1">
    <property type="nucleotide sequence ID" value="XM_024871591.1"/>
</dbReference>
<feature type="domain" description="Protein kinase" evidence="1">
    <location>
        <begin position="46"/>
        <end position="335"/>
    </location>
</feature>
<dbReference type="Pfam" id="PF00069">
    <property type="entry name" value="Pkinase"/>
    <property type="match status" value="1"/>
</dbReference>
<dbReference type="PROSITE" id="PS00108">
    <property type="entry name" value="PROTEIN_KINASE_ST"/>
    <property type="match status" value="1"/>
</dbReference>
<dbReference type="InParanoid" id="A0A2J6SGC9"/>
<dbReference type="InterPro" id="IPR051681">
    <property type="entry name" value="Ser/Thr_Kinases-Pseudokinases"/>
</dbReference>
<keyword evidence="2" id="KW-0418">Kinase</keyword>
<dbReference type="Gene3D" id="1.10.510.10">
    <property type="entry name" value="Transferase(Phosphotransferase) domain 1"/>
    <property type="match status" value="1"/>
</dbReference>
<evidence type="ECO:0000259" key="1">
    <source>
        <dbReference type="PROSITE" id="PS50011"/>
    </source>
</evidence>
<dbReference type="Proteomes" id="UP000235371">
    <property type="component" value="Unassembled WGS sequence"/>
</dbReference>
<reference evidence="2 3" key="1">
    <citation type="submission" date="2016-04" db="EMBL/GenBank/DDBJ databases">
        <title>A degradative enzymes factory behind the ericoid mycorrhizal symbiosis.</title>
        <authorList>
            <consortium name="DOE Joint Genome Institute"/>
            <person name="Martino E."/>
            <person name="Morin E."/>
            <person name="Grelet G."/>
            <person name="Kuo A."/>
            <person name="Kohler A."/>
            <person name="Daghino S."/>
            <person name="Barry K."/>
            <person name="Choi C."/>
            <person name="Cichocki N."/>
            <person name="Clum A."/>
            <person name="Copeland A."/>
            <person name="Hainaut M."/>
            <person name="Haridas S."/>
            <person name="Labutti K."/>
            <person name="Lindquist E."/>
            <person name="Lipzen A."/>
            <person name="Khouja H.-R."/>
            <person name="Murat C."/>
            <person name="Ohm R."/>
            <person name="Olson A."/>
            <person name="Spatafora J."/>
            <person name="Veneault-Fourrey C."/>
            <person name="Henrissat B."/>
            <person name="Grigoriev I."/>
            <person name="Martin F."/>
            <person name="Perotto S."/>
        </authorList>
    </citation>
    <scope>NUCLEOTIDE SEQUENCE [LARGE SCALE GENOMIC DNA]</scope>
    <source>
        <strain evidence="2 3">E</strain>
    </source>
</reference>
<dbReference type="EMBL" id="KZ613919">
    <property type="protein sequence ID" value="PMD49800.1"/>
    <property type="molecule type" value="Genomic_DNA"/>
</dbReference>
<gene>
    <name evidence="2" type="ORF">K444DRAFT_283362</name>
</gene>
<dbReference type="STRING" id="1095630.A0A2J6SGC9"/>
<accession>A0A2J6SGC9</accession>
<keyword evidence="2" id="KW-0808">Transferase</keyword>
<dbReference type="SMART" id="SM00220">
    <property type="entry name" value="S_TKc"/>
    <property type="match status" value="1"/>
</dbReference>
<dbReference type="InterPro" id="IPR011009">
    <property type="entry name" value="Kinase-like_dom_sf"/>
</dbReference>
<dbReference type="OrthoDB" id="626167at2759"/>
<dbReference type="GO" id="GO:0005524">
    <property type="term" value="F:ATP binding"/>
    <property type="evidence" value="ECO:0007669"/>
    <property type="project" value="InterPro"/>
</dbReference>
<dbReference type="PANTHER" id="PTHR44329">
    <property type="entry name" value="SERINE/THREONINE-PROTEIN KINASE TNNI3K-RELATED"/>
    <property type="match status" value="1"/>
</dbReference>
<dbReference type="GO" id="GO:0004674">
    <property type="term" value="F:protein serine/threonine kinase activity"/>
    <property type="evidence" value="ECO:0007669"/>
    <property type="project" value="TreeGrafter"/>
</dbReference>
<organism evidence="2 3">
    <name type="scientific">Hyaloscypha bicolor E</name>
    <dbReference type="NCBI Taxonomy" id="1095630"/>
    <lineage>
        <taxon>Eukaryota</taxon>
        <taxon>Fungi</taxon>
        <taxon>Dikarya</taxon>
        <taxon>Ascomycota</taxon>
        <taxon>Pezizomycotina</taxon>
        <taxon>Leotiomycetes</taxon>
        <taxon>Helotiales</taxon>
        <taxon>Hyaloscyphaceae</taxon>
        <taxon>Hyaloscypha</taxon>
        <taxon>Hyaloscypha bicolor</taxon>
    </lineage>
</organism>
<keyword evidence="3" id="KW-1185">Reference proteome</keyword>
<protein>
    <submittedName>
        <fullName evidence="2">Kinase-like protein</fullName>
    </submittedName>
</protein>
<dbReference type="SUPFAM" id="SSF56112">
    <property type="entry name" value="Protein kinase-like (PK-like)"/>
    <property type="match status" value="1"/>
</dbReference>
<name>A0A2J6SGC9_9HELO</name>
<proteinExistence type="predicted"/>
<dbReference type="GeneID" id="36579673"/>
<dbReference type="PROSITE" id="PS50011">
    <property type="entry name" value="PROTEIN_KINASE_DOM"/>
    <property type="match status" value="1"/>
</dbReference>
<dbReference type="AlphaFoldDB" id="A0A2J6SGC9"/>
<dbReference type="InterPro" id="IPR008271">
    <property type="entry name" value="Ser/Thr_kinase_AS"/>
</dbReference>